<dbReference type="GO" id="GO:0000460">
    <property type="term" value="P:maturation of 5.8S rRNA"/>
    <property type="evidence" value="ECO:0007669"/>
    <property type="project" value="TreeGrafter"/>
</dbReference>
<evidence type="ECO:0008006" key="4">
    <source>
        <dbReference type="Google" id="ProtNLM"/>
    </source>
</evidence>
<gene>
    <name evidence="2" type="ORF">E1B28_001397</name>
</gene>
<comment type="caution">
    <text evidence="2">The sequence shown here is derived from an EMBL/GenBank/DDBJ whole genome shotgun (WGS) entry which is preliminary data.</text>
</comment>
<feature type="region of interest" description="Disordered" evidence="1">
    <location>
        <begin position="421"/>
        <end position="440"/>
    </location>
</feature>
<name>A0A9P7V3A3_9AGAR</name>
<dbReference type="InterPro" id="IPR007174">
    <property type="entry name" value="Las1"/>
</dbReference>
<dbReference type="RefSeq" id="XP_043016035.1">
    <property type="nucleotide sequence ID" value="XM_043147330.1"/>
</dbReference>
<dbReference type="GeneID" id="66070473"/>
<protein>
    <recommendedName>
        <fullName evidence="4">Las1-domain-containing protein</fullName>
    </recommendedName>
</protein>
<accession>A0A9P7V3A3</accession>
<proteinExistence type="predicted"/>
<organism evidence="2 3">
    <name type="scientific">Marasmius oreades</name>
    <name type="common">fairy-ring Marasmius</name>
    <dbReference type="NCBI Taxonomy" id="181124"/>
    <lineage>
        <taxon>Eukaryota</taxon>
        <taxon>Fungi</taxon>
        <taxon>Dikarya</taxon>
        <taxon>Basidiomycota</taxon>
        <taxon>Agaricomycotina</taxon>
        <taxon>Agaricomycetes</taxon>
        <taxon>Agaricomycetidae</taxon>
        <taxon>Agaricales</taxon>
        <taxon>Marasmiineae</taxon>
        <taxon>Marasmiaceae</taxon>
        <taxon>Marasmius</taxon>
    </lineage>
</organism>
<dbReference type="GO" id="GO:0030687">
    <property type="term" value="C:preribosome, large subunit precursor"/>
    <property type="evidence" value="ECO:0007669"/>
    <property type="project" value="TreeGrafter"/>
</dbReference>
<dbReference type="AlphaFoldDB" id="A0A9P7V3A3"/>
<dbReference type="PANTHER" id="PTHR15002">
    <property type="entry name" value="RIBOSOMAL BIOGENESIS PROTEIN LAS1L"/>
    <property type="match status" value="1"/>
</dbReference>
<evidence type="ECO:0000313" key="3">
    <source>
        <dbReference type="Proteomes" id="UP001049176"/>
    </source>
</evidence>
<dbReference type="GO" id="GO:0000470">
    <property type="term" value="P:maturation of LSU-rRNA"/>
    <property type="evidence" value="ECO:0007669"/>
    <property type="project" value="TreeGrafter"/>
</dbReference>
<reference evidence="2" key="1">
    <citation type="journal article" date="2021" name="Genome Biol. Evol.">
        <title>The assembled and annotated genome of the fairy-ring fungus Marasmius oreades.</title>
        <authorList>
            <person name="Hiltunen M."/>
            <person name="Ament-Velasquez S.L."/>
            <person name="Johannesson H."/>
        </authorList>
    </citation>
    <scope>NUCLEOTIDE SEQUENCE</scope>
    <source>
        <strain evidence="2">03SP1</strain>
    </source>
</reference>
<evidence type="ECO:0000256" key="1">
    <source>
        <dbReference type="SAM" id="MobiDB-lite"/>
    </source>
</evidence>
<dbReference type="KEGG" id="more:E1B28_001397"/>
<dbReference type="PANTHER" id="PTHR15002:SF0">
    <property type="entry name" value="RIBOSOMAL BIOGENESIS PROTEIN LAS1L"/>
    <property type="match status" value="1"/>
</dbReference>
<dbReference type="GO" id="GO:0090730">
    <property type="term" value="C:Las1 complex"/>
    <property type="evidence" value="ECO:0007669"/>
    <property type="project" value="InterPro"/>
</dbReference>
<sequence length="468" mass="52189">MELDQVCSWIFTDETDLNSRRCAINRLAAWKAITQLPHALESTHEILSVIIQDSKIEDPSCFLPLRQSYAAALVRFVNGLVDPLQFGVYARSIASIASQLDIPLWLVELRHAATHEHLPSLELLREGARQAMSWLLQNYWLPSINPSTTSKPVAPFRPLSPILKQYKDLLKVVTRDASLKSRYKQPIGQITKEIEKWIAEAKVAANVAAGELGWSTGHRTGFSDTEERDGKEVWALEMFSDALLEKGGLVPLSKKRRTPPTDSPNPPLDSVNIWTPLLSHVQSLHSSFYFTLVNRMIHRLTKDEMTDSNSSQLGTSYDSSYTDCLGRWLLWMIATMESECSDNMIRVEASVMLIMAIGPGSDFDPSSKKVFDTLLKSLSSGVPDLEIALSTLKPLNKAYTAEWTTDDISIMNDRLNALLSATSPTPEPEETVVSQEPPTSDYNEVSGWRSLGCGWKPCPIGVYYVATS</sequence>
<evidence type="ECO:0000313" key="2">
    <source>
        <dbReference type="EMBL" id="KAG7099565.1"/>
    </source>
</evidence>
<dbReference type="Proteomes" id="UP001049176">
    <property type="component" value="Chromosome 1"/>
</dbReference>
<dbReference type="GO" id="GO:0004519">
    <property type="term" value="F:endonuclease activity"/>
    <property type="evidence" value="ECO:0007669"/>
    <property type="project" value="InterPro"/>
</dbReference>
<dbReference type="EMBL" id="CM032181">
    <property type="protein sequence ID" value="KAG7099565.1"/>
    <property type="molecule type" value="Genomic_DNA"/>
</dbReference>
<dbReference type="OrthoDB" id="10263222at2759"/>
<keyword evidence="3" id="KW-1185">Reference proteome</keyword>
<dbReference type="Pfam" id="PF04031">
    <property type="entry name" value="Las1"/>
    <property type="match status" value="1"/>
</dbReference>